<sequence>MIFPLKAYEPALHTRRHRSSKEELSNTPFFFLLLFLSLIRMRCLYCILELHLSKSTDYSTLQDIGEVTEQWSYSQGARQPT</sequence>
<organism evidence="1 2">
    <name type="scientific">Kalanchoe fedtschenkoi</name>
    <name type="common">Lavender scallops</name>
    <name type="synonym">South American air plant</name>
    <dbReference type="NCBI Taxonomy" id="63787"/>
    <lineage>
        <taxon>Eukaryota</taxon>
        <taxon>Viridiplantae</taxon>
        <taxon>Streptophyta</taxon>
        <taxon>Embryophyta</taxon>
        <taxon>Tracheophyta</taxon>
        <taxon>Spermatophyta</taxon>
        <taxon>Magnoliopsida</taxon>
        <taxon>eudicotyledons</taxon>
        <taxon>Gunneridae</taxon>
        <taxon>Pentapetalae</taxon>
        <taxon>Saxifragales</taxon>
        <taxon>Crassulaceae</taxon>
        <taxon>Kalanchoe</taxon>
    </lineage>
</organism>
<name>A0A7N0TYS6_KALFE</name>
<protein>
    <submittedName>
        <fullName evidence="1">Uncharacterized protein</fullName>
    </submittedName>
</protein>
<evidence type="ECO:0000313" key="1">
    <source>
        <dbReference type="EnsemblPlants" id="Kaladp0048s0592.1.v1.1.CDS.1"/>
    </source>
</evidence>
<dbReference type="EnsemblPlants" id="Kaladp0048s0592.1.v1.1">
    <property type="protein sequence ID" value="Kaladp0048s0592.1.v1.1.CDS.1"/>
    <property type="gene ID" value="Kaladp0048s0592.v1.1"/>
</dbReference>
<keyword evidence="2" id="KW-1185">Reference proteome</keyword>
<accession>A0A7N0TYS6</accession>
<dbReference type="Gramene" id="Kaladp0048s0592.1.v1.1">
    <property type="protein sequence ID" value="Kaladp0048s0592.1.v1.1.CDS.1"/>
    <property type="gene ID" value="Kaladp0048s0592.v1.1"/>
</dbReference>
<evidence type="ECO:0000313" key="2">
    <source>
        <dbReference type="Proteomes" id="UP000594263"/>
    </source>
</evidence>
<dbReference type="Proteomes" id="UP000594263">
    <property type="component" value="Unplaced"/>
</dbReference>
<proteinExistence type="predicted"/>
<reference evidence="1" key="1">
    <citation type="submission" date="2021-01" db="UniProtKB">
        <authorList>
            <consortium name="EnsemblPlants"/>
        </authorList>
    </citation>
    <scope>IDENTIFICATION</scope>
</reference>
<dbReference type="AlphaFoldDB" id="A0A7N0TYS6"/>